<dbReference type="InterPro" id="IPR018247">
    <property type="entry name" value="EF_Hand_1_Ca_BS"/>
</dbReference>
<dbReference type="OrthoDB" id="26525at2759"/>
<dbReference type="InterPro" id="IPR039647">
    <property type="entry name" value="EF_hand_pair_protein_CML-like"/>
</dbReference>
<accession>A0A251SAW8</accession>
<dbReference type="Gramene" id="mRNA:HanXRQr2_Chr15g0684431">
    <property type="protein sequence ID" value="CDS:HanXRQr2_Chr15g0684431.1"/>
    <property type="gene ID" value="HanXRQr2_Chr15g0684431"/>
</dbReference>
<reference evidence="5 7" key="1">
    <citation type="journal article" date="2017" name="Nature">
        <title>The sunflower genome provides insights into oil metabolism, flowering and Asterid evolution.</title>
        <authorList>
            <person name="Badouin H."/>
            <person name="Gouzy J."/>
            <person name="Grassa C.J."/>
            <person name="Murat F."/>
            <person name="Staton S.E."/>
            <person name="Cottret L."/>
            <person name="Lelandais-Briere C."/>
            <person name="Owens G.L."/>
            <person name="Carrere S."/>
            <person name="Mayjonade B."/>
            <person name="Legrand L."/>
            <person name="Gill N."/>
            <person name="Kane N.C."/>
            <person name="Bowers J.E."/>
            <person name="Hubner S."/>
            <person name="Bellec A."/>
            <person name="Berard A."/>
            <person name="Berges H."/>
            <person name="Blanchet N."/>
            <person name="Boniface M.C."/>
            <person name="Brunel D."/>
            <person name="Catrice O."/>
            <person name="Chaidir N."/>
            <person name="Claudel C."/>
            <person name="Donnadieu C."/>
            <person name="Faraut T."/>
            <person name="Fievet G."/>
            <person name="Helmstetter N."/>
            <person name="King M."/>
            <person name="Knapp S.J."/>
            <person name="Lai Z."/>
            <person name="Le Paslier M.C."/>
            <person name="Lippi Y."/>
            <person name="Lorenzon L."/>
            <person name="Mandel J.R."/>
            <person name="Marage G."/>
            <person name="Marchand G."/>
            <person name="Marquand E."/>
            <person name="Bret-Mestries E."/>
            <person name="Morien E."/>
            <person name="Nambeesan S."/>
            <person name="Nguyen T."/>
            <person name="Pegot-Espagnet P."/>
            <person name="Pouilly N."/>
            <person name="Raftis F."/>
            <person name="Sallet E."/>
            <person name="Schiex T."/>
            <person name="Thomas J."/>
            <person name="Vandecasteele C."/>
            <person name="Vares D."/>
            <person name="Vear F."/>
            <person name="Vautrin S."/>
            <person name="Crespi M."/>
            <person name="Mangin B."/>
            <person name="Burke J.M."/>
            <person name="Salse J."/>
            <person name="Munos S."/>
            <person name="Vincourt P."/>
            <person name="Rieseberg L.H."/>
            <person name="Langlade N.B."/>
        </authorList>
    </citation>
    <scope>NUCLEOTIDE SEQUENCE [LARGE SCALE GENOMIC DNA]</scope>
    <source>
        <strain evidence="7">cv. SF193</strain>
        <tissue evidence="5">Leaves</tissue>
    </source>
</reference>
<dbReference type="Proteomes" id="UP000215914">
    <property type="component" value="Chromosome 15"/>
</dbReference>
<dbReference type="PROSITE" id="PS50222">
    <property type="entry name" value="EF_HAND_2"/>
    <property type="match status" value="2"/>
</dbReference>
<evidence type="ECO:0000256" key="3">
    <source>
        <dbReference type="ARBA" id="ARBA00022837"/>
    </source>
</evidence>
<dbReference type="FunFam" id="1.10.238.10:FF:000001">
    <property type="entry name" value="Calmodulin 1"/>
    <property type="match status" value="1"/>
</dbReference>
<keyword evidence="2" id="KW-0677">Repeat</keyword>
<keyword evidence="1" id="KW-0479">Metal-binding</keyword>
<evidence type="ECO:0000313" key="7">
    <source>
        <dbReference type="Proteomes" id="UP000215914"/>
    </source>
</evidence>
<protein>
    <submittedName>
        <fullName evidence="5">Calcium binding protein</fullName>
    </submittedName>
    <submittedName>
        <fullName evidence="6">Putative calcium-binding EF-hand family protein</fullName>
    </submittedName>
</protein>
<keyword evidence="7" id="KW-1185">Reference proteome</keyword>
<reference evidence="5" key="3">
    <citation type="submission" date="2020-06" db="EMBL/GenBank/DDBJ databases">
        <title>Helianthus annuus Genome sequencing and assembly Release 2.</title>
        <authorList>
            <person name="Gouzy J."/>
            <person name="Langlade N."/>
            <person name="Munos S."/>
        </authorList>
    </citation>
    <scope>NUCLEOTIDE SEQUENCE</scope>
    <source>
        <tissue evidence="5">Leaves</tissue>
    </source>
</reference>
<dbReference type="Gene3D" id="1.10.238.10">
    <property type="entry name" value="EF-hand"/>
    <property type="match status" value="1"/>
</dbReference>
<proteinExistence type="predicted"/>
<organism evidence="6 7">
    <name type="scientific">Helianthus annuus</name>
    <name type="common">Common sunflower</name>
    <dbReference type="NCBI Taxonomy" id="4232"/>
    <lineage>
        <taxon>Eukaryota</taxon>
        <taxon>Viridiplantae</taxon>
        <taxon>Streptophyta</taxon>
        <taxon>Embryophyta</taxon>
        <taxon>Tracheophyta</taxon>
        <taxon>Spermatophyta</taxon>
        <taxon>Magnoliopsida</taxon>
        <taxon>eudicotyledons</taxon>
        <taxon>Gunneridae</taxon>
        <taxon>Pentapetalae</taxon>
        <taxon>asterids</taxon>
        <taxon>campanulids</taxon>
        <taxon>Asterales</taxon>
        <taxon>Asteraceae</taxon>
        <taxon>Asteroideae</taxon>
        <taxon>Heliantheae alliance</taxon>
        <taxon>Heliantheae</taxon>
        <taxon>Helianthus</taxon>
    </lineage>
</organism>
<dbReference type="InParanoid" id="A0A251SAW8"/>
<dbReference type="AlphaFoldDB" id="A0A251SAW8"/>
<dbReference type="OMA" id="ESYSCEE"/>
<reference evidence="6" key="2">
    <citation type="submission" date="2017-02" db="EMBL/GenBank/DDBJ databases">
        <title>Sunflower complete genome.</title>
        <authorList>
            <person name="Langlade N."/>
            <person name="Munos S."/>
        </authorList>
    </citation>
    <scope>NUCLEOTIDE SEQUENCE [LARGE SCALE GENOMIC DNA]</scope>
    <source>
        <tissue evidence="6">Leaves</tissue>
    </source>
</reference>
<dbReference type="STRING" id="4232.A0A251SAW8"/>
<evidence type="ECO:0000313" key="5">
    <source>
        <dbReference type="EMBL" id="KAF5763783.1"/>
    </source>
</evidence>
<dbReference type="EMBL" id="MNCJ02000330">
    <property type="protein sequence ID" value="KAF5763783.1"/>
    <property type="molecule type" value="Genomic_DNA"/>
</dbReference>
<dbReference type="InterPro" id="IPR002048">
    <property type="entry name" value="EF_hand_dom"/>
</dbReference>
<gene>
    <name evidence="6" type="ORF">HannXRQ_Chr15g0473221</name>
    <name evidence="5" type="ORF">HanXRQr2_Chr15g0684431</name>
</gene>
<sequence>MTFMIPEFIHYFFSQIIFNMIMYTQIGFFLDDSNIQVEKKHQQPKLSKRSPSFKYRSMQEHEVKMVMGNLGIFCNSKGENFPKTLSSDDLFNMFEQEQPRLDEVKEAFDVFDENKDGYIDARELKRVLSALGLTGKVNMDDCKKMIRVFDYDNDGRIDFDEFVKFMEGTFC</sequence>
<dbReference type="GO" id="GO:0005509">
    <property type="term" value="F:calcium ion binding"/>
    <property type="evidence" value="ECO:0000318"/>
    <property type="project" value="GO_Central"/>
</dbReference>
<evidence type="ECO:0000256" key="1">
    <source>
        <dbReference type="ARBA" id="ARBA00022723"/>
    </source>
</evidence>
<evidence type="ECO:0000313" key="6">
    <source>
        <dbReference type="EMBL" id="OTF94540.1"/>
    </source>
</evidence>
<keyword evidence="3" id="KW-0106">Calcium</keyword>
<dbReference type="PROSITE" id="PS00018">
    <property type="entry name" value="EF_HAND_1"/>
    <property type="match status" value="2"/>
</dbReference>
<dbReference type="Pfam" id="PF13499">
    <property type="entry name" value="EF-hand_7"/>
    <property type="match status" value="1"/>
</dbReference>
<name>A0A251SAW8_HELAN</name>
<dbReference type="InterPro" id="IPR011992">
    <property type="entry name" value="EF-hand-dom_pair"/>
</dbReference>
<dbReference type="PRINTS" id="PR01697">
    <property type="entry name" value="PARVALBUMIN"/>
</dbReference>
<dbReference type="SUPFAM" id="SSF47473">
    <property type="entry name" value="EF-hand"/>
    <property type="match status" value="1"/>
</dbReference>
<dbReference type="EMBL" id="CM007904">
    <property type="protein sequence ID" value="OTF94540.1"/>
    <property type="molecule type" value="Genomic_DNA"/>
</dbReference>
<feature type="domain" description="EF-hand" evidence="4">
    <location>
        <begin position="99"/>
        <end position="134"/>
    </location>
</feature>
<dbReference type="PANTHER" id="PTHR10891">
    <property type="entry name" value="EF-HAND CALCIUM-BINDING DOMAIN CONTAINING PROTEIN"/>
    <property type="match status" value="1"/>
</dbReference>
<feature type="domain" description="EF-hand" evidence="4">
    <location>
        <begin position="137"/>
        <end position="171"/>
    </location>
</feature>
<dbReference type="SMART" id="SM00054">
    <property type="entry name" value="EFh"/>
    <property type="match status" value="2"/>
</dbReference>
<evidence type="ECO:0000256" key="2">
    <source>
        <dbReference type="ARBA" id="ARBA00022737"/>
    </source>
</evidence>
<evidence type="ECO:0000259" key="4">
    <source>
        <dbReference type="PROSITE" id="PS50222"/>
    </source>
</evidence>
<dbReference type="CDD" id="cd00051">
    <property type="entry name" value="EFh"/>
    <property type="match status" value="1"/>
</dbReference>